<keyword evidence="2" id="KW-1185">Reference proteome</keyword>
<organism evidence="1 2">
    <name type="scientific">Cohnella yongneupensis</name>
    <dbReference type="NCBI Taxonomy" id="425006"/>
    <lineage>
        <taxon>Bacteria</taxon>
        <taxon>Bacillati</taxon>
        <taxon>Bacillota</taxon>
        <taxon>Bacilli</taxon>
        <taxon>Bacillales</taxon>
        <taxon>Paenibacillaceae</taxon>
        <taxon>Cohnella</taxon>
    </lineage>
</organism>
<evidence type="ECO:0000313" key="1">
    <source>
        <dbReference type="EMBL" id="MFC5531446.1"/>
    </source>
</evidence>
<dbReference type="EMBL" id="JBHSNC010000054">
    <property type="protein sequence ID" value="MFC5531446.1"/>
    <property type="molecule type" value="Genomic_DNA"/>
</dbReference>
<gene>
    <name evidence="1" type="ORF">ACFPQ4_18660</name>
</gene>
<sequence>MSMQVNETTLQLGKAEIPTSPSIANELRKTADPKLAFYMDEAQNGTHADQAVINKIAALWDKTIEMKFQGIVHGNDADIPAGLHDLALDIDEALTKSSPSSS</sequence>
<evidence type="ECO:0000313" key="2">
    <source>
        <dbReference type="Proteomes" id="UP001596108"/>
    </source>
</evidence>
<dbReference type="RefSeq" id="WP_378113409.1">
    <property type="nucleotide sequence ID" value="NZ_JBHSNC010000054.1"/>
</dbReference>
<proteinExistence type="predicted"/>
<dbReference type="Proteomes" id="UP001596108">
    <property type="component" value="Unassembled WGS sequence"/>
</dbReference>
<accession>A0ABW0R3Y9</accession>
<name>A0ABW0R3Y9_9BACL</name>
<protein>
    <submittedName>
        <fullName evidence="1">Uncharacterized protein</fullName>
    </submittedName>
</protein>
<comment type="caution">
    <text evidence="1">The sequence shown here is derived from an EMBL/GenBank/DDBJ whole genome shotgun (WGS) entry which is preliminary data.</text>
</comment>
<reference evidence="2" key="1">
    <citation type="journal article" date="2019" name="Int. J. Syst. Evol. Microbiol.">
        <title>The Global Catalogue of Microorganisms (GCM) 10K type strain sequencing project: providing services to taxonomists for standard genome sequencing and annotation.</title>
        <authorList>
            <consortium name="The Broad Institute Genomics Platform"/>
            <consortium name="The Broad Institute Genome Sequencing Center for Infectious Disease"/>
            <person name="Wu L."/>
            <person name="Ma J."/>
        </authorList>
    </citation>
    <scope>NUCLEOTIDE SEQUENCE [LARGE SCALE GENOMIC DNA]</scope>
    <source>
        <strain evidence="2">CGMCC 1.18578</strain>
    </source>
</reference>